<keyword evidence="4" id="KW-0479">Metal-binding</keyword>
<dbReference type="EMBL" id="BDCX01000004">
    <property type="protein sequence ID" value="GAT66220.1"/>
    <property type="molecule type" value="Genomic_DNA"/>
</dbReference>
<dbReference type="GO" id="GO:0008235">
    <property type="term" value="F:metalloexopeptidase activity"/>
    <property type="evidence" value="ECO:0007669"/>
    <property type="project" value="InterPro"/>
</dbReference>
<gene>
    <name evidence="12" type="ORF">PS9374_01867</name>
</gene>
<feature type="chain" id="PRO_5007905612" evidence="9">
    <location>
        <begin position="35"/>
        <end position="528"/>
    </location>
</feature>
<keyword evidence="6" id="KW-0378">Hydrolase</keyword>
<comment type="similarity">
    <text evidence="1">Belongs to the peptidase M28 family. M28A subfamily.</text>
</comment>
<feature type="compositionally biased region" description="Basic and acidic residues" evidence="8">
    <location>
        <begin position="517"/>
        <end position="528"/>
    </location>
</feature>
<proteinExistence type="inferred from homology"/>
<keyword evidence="5 9" id="KW-0732">Signal</keyword>
<evidence type="ECO:0000256" key="4">
    <source>
        <dbReference type="ARBA" id="ARBA00022723"/>
    </source>
</evidence>
<organism evidence="12 13">
    <name type="scientific">Planomonospora sphaerica</name>
    <dbReference type="NCBI Taxonomy" id="161355"/>
    <lineage>
        <taxon>Bacteria</taxon>
        <taxon>Bacillati</taxon>
        <taxon>Actinomycetota</taxon>
        <taxon>Actinomycetes</taxon>
        <taxon>Streptosporangiales</taxon>
        <taxon>Streptosporangiaceae</taxon>
        <taxon>Planomonospora</taxon>
    </lineage>
</organism>
<feature type="signal peptide" evidence="9">
    <location>
        <begin position="1"/>
        <end position="34"/>
    </location>
</feature>
<dbReference type="GO" id="GO:0046872">
    <property type="term" value="F:metal ion binding"/>
    <property type="evidence" value="ECO:0007669"/>
    <property type="project" value="UniProtKB-KW"/>
</dbReference>
<dbReference type="InterPro" id="IPR045175">
    <property type="entry name" value="M28_fam"/>
</dbReference>
<sequence>MRLKFRRGAARGLTVATMATALALPLALTTPASASTVDVPDVLATAMTYQVKGKNVHKHLEKFQEIATANGGNRAAGSPGYDASLAYVQDKLRRAGYTTSTTDVEFPLSWEEFSPAVLQQTAPEAKTYTVGTDFVTVHSSGGGDVTAEVQVVDAVIPTPETPNTSTAGCEDADFAGFVPGRIALLQRGTCPFVDKATNAKEAGAAGVIFFNEGQPGRTDPLEFDIVEWRFGFPIVMASTAVGLDLADSPGTTVRLKVDAATTVGRTKNLIADSRWGKKGEIVMVGAHLDSVPEGAGINDNGSGSAAILETALKLAKVPTKHKLRFAFWGAEELGLLGSEQYVAGLSQAEKDKIRLYLNFDMVASPNDVTFLYDGDDSDAEGAGAGPAGSAEIEKLFEKYYAKRSLGFEGTDFDGRSDYGPFIANGIPSGGIFTGAEGIKTEEQAAKFGGTAGAPYDPCYHAACDGITNINAAALERNSKAIAYATTFYAYDLSTIPDRNAAARAKSAAAPAAHAHAHGKDGKHAEPAK</sequence>
<evidence type="ECO:0000313" key="13">
    <source>
        <dbReference type="Proteomes" id="UP000077701"/>
    </source>
</evidence>
<keyword evidence="2 12" id="KW-0031">Aminopeptidase</keyword>
<evidence type="ECO:0000256" key="8">
    <source>
        <dbReference type="SAM" id="MobiDB-lite"/>
    </source>
</evidence>
<evidence type="ECO:0000256" key="6">
    <source>
        <dbReference type="ARBA" id="ARBA00022801"/>
    </source>
</evidence>
<reference evidence="12 13" key="1">
    <citation type="journal article" date="2016" name="Genome Announc.">
        <title>Draft Genome Sequence of Planomonospora sphaerica JCM9374, a Rare Actinomycete.</title>
        <authorList>
            <person name="Dohra H."/>
            <person name="Suzuki T."/>
            <person name="Inoue Y."/>
            <person name="Kodani S."/>
        </authorList>
    </citation>
    <scope>NUCLEOTIDE SEQUENCE [LARGE SCALE GENOMIC DNA]</scope>
    <source>
        <strain evidence="12 13">JCM 9374</strain>
    </source>
</reference>
<evidence type="ECO:0000256" key="1">
    <source>
        <dbReference type="ARBA" id="ARBA00005957"/>
    </source>
</evidence>
<dbReference type="CDD" id="cd03876">
    <property type="entry name" value="M28_SGAP_like"/>
    <property type="match status" value="1"/>
</dbReference>
<dbReference type="SUPFAM" id="SSF53187">
    <property type="entry name" value="Zn-dependent exopeptidases"/>
    <property type="match status" value="1"/>
</dbReference>
<dbReference type="PANTHER" id="PTHR12147">
    <property type="entry name" value="METALLOPEPTIDASE M28 FAMILY MEMBER"/>
    <property type="match status" value="1"/>
</dbReference>
<evidence type="ECO:0000259" key="11">
    <source>
        <dbReference type="Pfam" id="PF04389"/>
    </source>
</evidence>
<protein>
    <submittedName>
        <fullName evidence="12">Aminopeptidase Y</fullName>
    </submittedName>
</protein>
<name>A0A171C765_9ACTN</name>
<feature type="region of interest" description="Disordered" evidence="8">
    <location>
        <begin position="503"/>
        <end position="528"/>
    </location>
</feature>
<dbReference type="InterPro" id="IPR041756">
    <property type="entry name" value="M28_SGAP-like"/>
</dbReference>
<dbReference type="OrthoDB" id="345880at2"/>
<evidence type="ECO:0000256" key="5">
    <source>
        <dbReference type="ARBA" id="ARBA00022729"/>
    </source>
</evidence>
<dbReference type="Pfam" id="PF02225">
    <property type="entry name" value="PA"/>
    <property type="match status" value="1"/>
</dbReference>
<dbReference type="PANTHER" id="PTHR12147:SF26">
    <property type="entry name" value="PEPTIDASE M28 DOMAIN-CONTAINING PROTEIN"/>
    <property type="match status" value="1"/>
</dbReference>
<dbReference type="SUPFAM" id="SSF52025">
    <property type="entry name" value="PA domain"/>
    <property type="match status" value="1"/>
</dbReference>
<keyword evidence="13" id="KW-1185">Reference proteome</keyword>
<evidence type="ECO:0000259" key="10">
    <source>
        <dbReference type="Pfam" id="PF02225"/>
    </source>
</evidence>
<feature type="domain" description="Peptidase M28" evidence="11">
    <location>
        <begin position="268"/>
        <end position="484"/>
    </location>
</feature>
<evidence type="ECO:0000256" key="3">
    <source>
        <dbReference type="ARBA" id="ARBA00022670"/>
    </source>
</evidence>
<dbReference type="AlphaFoldDB" id="A0A171C765"/>
<dbReference type="CDD" id="cd00538">
    <property type="entry name" value="PA"/>
    <property type="match status" value="1"/>
</dbReference>
<evidence type="ECO:0000256" key="7">
    <source>
        <dbReference type="ARBA" id="ARBA00022833"/>
    </source>
</evidence>
<evidence type="ECO:0000313" key="12">
    <source>
        <dbReference type="EMBL" id="GAT66220.1"/>
    </source>
</evidence>
<dbReference type="GO" id="GO:0006508">
    <property type="term" value="P:proteolysis"/>
    <property type="evidence" value="ECO:0007669"/>
    <property type="project" value="UniProtKB-KW"/>
</dbReference>
<comment type="caution">
    <text evidence="12">The sequence shown here is derived from an EMBL/GenBank/DDBJ whole genome shotgun (WGS) entry which is preliminary data.</text>
</comment>
<feature type="domain" description="PA" evidence="10">
    <location>
        <begin position="165"/>
        <end position="245"/>
    </location>
</feature>
<evidence type="ECO:0000256" key="2">
    <source>
        <dbReference type="ARBA" id="ARBA00022438"/>
    </source>
</evidence>
<keyword evidence="7" id="KW-0862">Zinc</keyword>
<dbReference type="GO" id="GO:0004177">
    <property type="term" value="F:aminopeptidase activity"/>
    <property type="evidence" value="ECO:0007669"/>
    <property type="project" value="UniProtKB-KW"/>
</dbReference>
<dbReference type="Proteomes" id="UP000077701">
    <property type="component" value="Unassembled WGS sequence"/>
</dbReference>
<feature type="compositionally biased region" description="Low complexity" evidence="8">
    <location>
        <begin position="503"/>
        <end position="513"/>
    </location>
</feature>
<reference evidence="13" key="2">
    <citation type="submission" date="2016-04" db="EMBL/GenBank/DDBJ databases">
        <title>Planomonospora sphaerica JCM9374 whole genome shotgun sequence.</title>
        <authorList>
            <person name="Suzuki T."/>
            <person name="Dohra H."/>
            <person name="Kodani S."/>
        </authorList>
    </citation>
    <scope>NUCLEOTIDE SEQUENCE [LARGE SCALE GENOMIC DNA]</scope>
    <source>
        <strain evidence="13">JCM 9374</strain>
    </source>
</reference>
<keyword evidence="3" id="KW-0645">Protease</keyword>
<dbReference type="InterPro" id="IPR003137">
    <property type="entry name" value="PA_domain"/>
</dbReference>
<evidence type="ECO:0000256" key="9">
    <source>
        <dbReference type="SAM" id="SignalP"/>
    </source>
</evidence>
<dbReference type="Gene3D" id="3.50.30.30">
    <property type="match status" value="1"/>
</dbReference>
<dbReference type="STRING" id="161355.PS9374_01867"/>
<dbReference type="Gene3D" id="3.40.630.10">
    <property type="entry name" value="Zn peptidases"/>
    <property type="match status" value="2"/>
</dbReference>
<dbReference type="Pfam" id="PF04389">
    <property type="entry name" value="Peptidase_M28"/>
    <property type="match status" value="1"/>
</dbReference>
<dbReference type="InterPro" id="IPR007484">
    <property type="entry name" value="Peptidase_M28"/>
</dbReference>
<dbReference type="InterPro" id="IPR046450">
    <property type="entry name" value="PA_dom_sf"/>
</dbReference>
<accession>A0A171C765</accession>